<gene>
    <name evidence="13" type="primary">LOC6898789</name>
</gene>
<dbReference type="InterPro" id="IPR017452">
    <property type="entry name" value="GPCR_Rhodpsn_7TM"/>
</dbReference>
<keyword evidence="10" id="KW-0732">Signal</keyword>
<dbReference type="RefSeq" id="XP_002138765.3">
    <property type="nucleotide sequence ID" value="XM_002138729.3"/>
</dbReference>
<evidence type="ECO:0000256" key="1">
    <source>
        <dbReference type="ARBA" id="ARBA00004141"/>
    </source>
</evidence>
<evidence type="ECO:0000256" key="4">
    <source>
        <dbReference type="ARBA" id="ARBA00022989"/>
    </source>
</evidence>
<evidence type="ECO:0000313" key="12">
    <source>
        <dbReference type="Proteomes" id="UP000001819"/>
    </source>
</evidence>
<feature type="signal peptide" evidence="10">
    <location>
        <begin position="1"/>
        <end position="29"/>
    </location>
</feature>
<dbReference type="CDD" id="cd15000">
    <property type="entry name" value="7tmA_BNGR-A34-like"/>
    <property type="match status" value="1"/>
</dbReference>
<feature type="transmembrane region" description="Helical" evidence="9">
    <location>
        <begin position="263"/>
        <end position="289"/>
    </location>
</feature>
<evidence type="ECO:0000259" key="11">
    <source>
        <dbReference type="PROSITE" id="PS50262"/>
    </source>
</evidence>
<evidence type="ECO:0000256" key="9">
    <source>
        <dbReference type="SAM" id="Phobius"/>
    </source>
</evidence>
<dbReference type="PANTHER" id="PTHR24235">
    <property type="entry name" value="NEUROPEPTIDE Y RECEPTOR"/>
    <property type="match status" value="1"/>
</dbReference>
<protein>
    <submittedName>
        <fullName evidence="13">Neuropeptide Y receptor type 2</fullName>
    </submittedName>
</protein>
<feature type="transmembrane region" description="Helical" evidence="9">
    <location>
        <begin position="217"/>
        <end position="239"/>
    </location>
</feature>
<evidence type="ECO:0000256" key="3">
    <source>
        <dbReference type="ARBA" id="ARBA00022692"/>
    </source>
</evidence>
<keyword evidence="12" id="KW-1185">Reference proteome</keyword>
<evidence type="ECO:0000256" key="7">
    <source>
        <dbReference type="ARBA" id="ARBA00023170"/>
    </source>
</evidence>
<dbReference type="FunFam" id="1.20.1070.10:FF:000656">
    <property type="entry name" value="neuropeptide FF receptor 2"/>
    <property type="match status" value="1"/>
</dbReference>
<proteinExistence type="inferred from homology"/>
<dbReference type="PANTHER" id="PTHR24235:SF12">
    <property type="entry name" value="G-PROTEIN COUPLED RECEPTORS FAMILY 1 PROFILE DOMAIN-CONTAINING PROTEIN"/>
    <property type="match status" value="1"/>
</dbReference>
<dbReference type="GO" id="GO:0004930">
    <property type="term" value="F:G protein-coupled receptor activity"/>
    <property type="evidence" value="ECO:0007669"/>
    <property type="project" value="UniProtKB-KW"/>
</dbReference>
<feature type="chain" id="PRO_5026047861" evidence="10">
    <location>
        <begin position="30"/>
        <end position="474"/>
    </location>
</feature>
<comment type="similarity">
    <text evidence="2">Belongs to the G-protein coupled receptor 1 family.</text>
</comment>
<feature type="transmembrane region" description="Helical" evidence="9">
    <location>
        <begin position="310"/>
        <end position="335"/>
    </location>
</feature>
<feature type="transmembrane region" description="Helical" evidence="9">
    <location>
        <begin position="355"/>
        <end position="374"/>
    </location>
</feature>
<keyword evidence="4 9" id="KW-1133">Transmembrane helix</keyword>
<dbReference type="Pfam" id="PF00001">
    <property type="entry name" value="7tm_1"/>
    <property type="match status" value="1"/>
</dbReference>
<feature type="transmembrane region" description="Helical" evidence="9">
    <location>
        <begin position="137"/>
        <end position="157"/>
    </location>
</feature>
<evidence type="ECO:0000256" key="10">
    <source>
        <dbReference type="SAM" id="SignalP"/>
    </source>
</evidence>
<dbReference type="PRINTS" id="PR00237">
    <property type="entry name" value="GPCRRHODOPSN"/>
</dbReference>
<dbReference type="SMART" id="SM01381">
    <property type="entry name" value="7TM_GPCR_Srsx"/>
    <property type="match status" value="1"/>
</dbReference>
<dbReference type="PROSITE" id="PS50262">
    <property type="entry name" value="G_PROTEIN_RECEP_F1_2"/>
    <property type="match status" value="1"/>
</dbReference>
<dbReference type="InterPro" id="IPR000276">
    <property type="entry name" value="GPCR_Rhodpsn"/>
</dbReference>
<evidence type="ECO:0000256" key="5">
    <source>
        <dbReference type="ARBA" id="ARBA00023040"/>
    </source>
</evidence>
<dbReference type="SUPFAM" id="SSF81321">
    <property type="entry name" value="Family A G protein-coupled receptor-like"/>
    <property type="match status" value="1"/>
</dbReference>
<reference evidence="13" key="2">
    <citation type="submission" date="2025-08" db="UniProtKB">
        <authorList>
            <consortium name="RefSeq"/>
        </authorList>
    </citation>
    <scope>IDENTIFICATION</scope>
    <source>
        <strain evidence="13">MV-25-SWS-2005</strain>
        <tissue evidence="13">Whole body</tissue>
    </source>
</reference>
<dbReference type="AlphaFoldDB" id="A0A6I8V5Z2"/>
<keyword evidence="6 9" id="KW-0472">Membrane</keyword>
<keyword evidence="5" id="KW-0297">G-protein coupled receptor</keyword>
<feature type="domain" description="G-protein coupled receptors family 1 profile" evidence="11">
    <location>
        <begin position="117"/>
        <end position="372"/>
    </location>
</feature>
<dbReference type="KEGG" id="dpo:6898789"/>
<evidence type="ECO:0000256" key="2">
    <source>
        <dbReference type="ARBA" id="ARBA00010663"/>
    </source>
</evidence>
<keyword evidence="8" id="KW-0807">Transducer</keyword>
<comment type="subcellular location">
    <subcellularLocation>
        <location evidence="1">Membrane</location>
        <topology evidence="1">Multi-pass membrane protein</topology>
    </subcellularLocation>
</comment>
<keyword evidence="7 13" id="KW-0675">Receptor</keyword>
<sequence>MCNRWPPTRATCACFISFHCALSATTVNGFVNQAEYELCRIKGCHVNLAVNESSLPTEACSEGRDTTEMTATNASSSEFDFSQWDFPAERIWLHKSNEEIAWKICTFLPLIAFGLYGNLIMIYLIAMNRSLRSATNLIIANMAIADLLTLAICPAMFMVNDFYQNYQLGCVGCKMEGFLVVVFLITAVLNLSVVSYDRLTAIVLPRETRLTVRGAQIVIVCTWIGGVLLASPLALYRAYRVRVWKNFTERYCKENTVFLPKYWYVLITILVWLPLGIMLICYIAIFYKLDRYEKRLQNRENPLIVSYKRSVAKTLFIVVVVFAVLRLPFTIMIVLREKYYDADNTMDSGMQLFWYLSQYLMFLNAAVNPLIYGFNNENFRRAYSQISFVRRCREAAKLNESSSRSHQCCYCAFMKKGRQLEQQQQQEEEQQHQTENVEVDVDLSKEITTSEPMAQIGDNSDDVVVAAIEADGFI</sequence>
<dbReference type="GO" id="GO:0016020">
    <property type="term" value="C:membrane"/>
    <property type="evidence" value="ECO:0007669"/>
    <property type="project" value="UniProtKB-SubCell"/>
</dbReference>
<dbReference type="FunCoup" id="A0A6I8V5Z2">
    <property type="interactions" value="21"/>
</dbReference>
<reference evidence="12" key="1">
    <citation type="submission" date="2024-06" db="UniProtKB">
        <authorList>
            <consortium name="RefSeq"/>
        </authorList>
    </citation>
    <scope>NUCLEOTIDE SEQUENCE [LARGE SCALE GENOMIC DNA]</scope>
    <source>
        <strain evidence="12">MV2-25</strain>
    </source>
</reference>
<evidence type="ECO:0000313" key="13">
    <source>
        <dbReference type="RefSeq" id="XP_002138765.3"/>
    </source>
</evidence>
<evidence type="ECO:0000256" key="8">
    <source>
        <dbReference type="ARBA" id="ARBA00023224"/>
    </source>
</evidence>
<keyword evidence="3 9" id="KW-0812">Transmembrane</keyword>
<organism evidence="12 13">
    <name type="scientific">Drosophila pseudoobscura pseudoobscura</name>
    <name type="common">Fruit fly</name>
    <dbReference type="NCBI Taxonomy" id="46245"/>
    <lineage>
        <taxon>Eukaryota</taxon>
        <taxon>Metazoa</taxon>
        <taxon>Ecdysozoa</taxon>
        <taxon>Arthropoda</taxon>
        <taxon>Hexapoda</taxon>
        <taxon>Insecta</taxon>
        <taxon>Pterygota</taxon>
        <taxon>Neoptera</taxon>
        <taxon>Endopterygota</taxon>
        <taxon>Diptera</taxon>
        <taxon>Brachycera</taxon>
        <taxon>Muscomorpha</taxon>
        <taxon>Ephydroidea</taxon>
        <taxon>Drosophilidae</taxon>
        <taxon>Drosophila</taxon>
        <taxon>Sophophora</taxon>
    </lineage>
</organism>
<feature type="transmembrane region" description="Helical" evidence="9">
    <location>
        <begin position="100"/>
        <end position="125"/>
    </location>
</feature>
<dbReference type="Gene3D" id="1.20.1070.10">
    <property type="entry name" value="Rhodopsin 7-helix transmembrane proteins"/>
    <property type="match status" value="1"/>
</dbReference>
<feature type="transmembrane region" description="Helical" evidence="9">
    <location>
        <begin position="177"/>
        <end position="196"/>
    </location>
</feature>
<dbReference type="Proteomes" id="UP000001819">
    <property type="component" value="Chromosome 3"/>
</dbReference>
<evidence type="ECO:0000256" key="6">
    <source>
        <dbReference type="ARBA" id="ARBA00023136"/>
    </source>
</evidence>
<dbReference type="InParanoid" id="A0A6I8V5Z2"/>
<accession>A0A6I8V5Z2</accession>
<name>A0A6I8V5Z2_DROPS</name>